<dbReference type="PANTHER" id="PTHR38674">
    <property type="entry name" value="ALKANE 1-MONOOXYGENASE 1"/>
    <property type="match status" value="1"/>
</dbReference>
<dbReference type="PANTHER" id="PTHR38674:SF1">
    <property type="entry name" value="ALKANE 1-MONOOXYGENASE 1"/>
    <property type="match status" value="1"/>
</dbReference>
<evidence type="ECO:0000259" key="13">
    <source>
        <dbReference type="Pfam" id="PF00487"/>
    </source>
</evidence>
<protein>
    <submittedName>
        <fullName evidence="14">Alkane 1-monooxygenase</fullName>
    </submittedName>
</protein>
<feature type="transmembrane region" description="Helical" evidence="12">
    <location>
        <begin position="207"/>
        <end position="227"/>
    </location>
</feature>
<evidence type="ECO:0000256" key="6">
    <source>
        <dbReference type="ARBA" id="ARBA00022723"/>
    </source>
</evidence>
<keyword evidence="7 12" id="KW-1133">Transmembrane helix</keyword>
<comment type="subcellular location">
    <subcellularLocation>
        <location evidence="1">Cell inner membrane</location>
        <topology evidence="1">Multi-pass membrane protein</topology>
    </subcellularLocation>
</comment>
<evidence type="ECO:0000256" key="9">
    <source>
        <dbReference type="ARBA" id="ARBA00023004"/>
    </source>
</evidence>
<evidence type="ECO:0000256" key="7">
    <source>
        <dbReference type="ARBA" id="ARBA00022989"/>
    </source>
</evidence>
<evidence type="ECO:0000256" key="1">
    <source>
        <dbReference type="ARBA" id="ARBA00004429"/>
    </source>
</evidence>
<accession>A0ABU2Y3M0</accession>
<evidence type="ECO:0000256" key="11">
    <source>
        <dbReference type="ARBA" id="ARBA00023136"/>
    </source>
</evidence>
<feature type="transmembrane region" description="Helical" evidence="12">
    <location>
        <begin position="315"/>
        <end position="334"/>
    </location>
</feature>
<evidence type="ECO:0000313" key="15">
    <source>
        <dbReference type="Proteomes" id="UP001252186"/>
    </source>
</evidence>
<feature type="domain" description="Fatty acid desaturase" evidence="13">
    <location>
        <begin position="104"/>
        <end position="308"/>
    </location>
</feature>
<feature type="transmembrane region" description="Helical" evidence="12">
    <location>
        <begin position="233"/>
        <end position="250"/>
    </location>
</feature>
<keyword evidence="15" id="KW-1185">Reference proteome</keyword>
<keyword evidence="3" id="KW-1003">Cell membrane</keyword>
<name>A0ABU2Y3M0_9FLAO</name>
<keyword evidence="11 12" id="KW-0472">Membrane</keyword>
<feature type="transmembrane region" description="Helical" evidence="12">
    <location>
        <begin position="66"/>
        <end position="85"/>
    </location>
</feature>
<dbReference type="RefSeq" id="WP_311592739.1">
    <property type="nucleotide sequence ID" value="NZ_JAVRHV010000002.1"/>
</dbReference>
<keyword evidence="8" id="KW-0560">Oxidoreductase</keyword>
<evidence type="ECO:0000313" key="14">
    <source>
        <dbReference type="EMBL" id="MDT0552801.1"/>
    </source>
</evidence>
<proteinExistence type="inferred from homology"/>
<keyword evidence="5 12" id="KW-0812">Transmembrane</keyword>
<dbReference type="Pfam" id="PF00487">
    <property type="entry name" value="FA_desaturase"/>
    <property type="match status" value="1"/>
</dbReference>
<reference evidence="14 15" key="1">
    <citation type="submission" date="2023-09" db="EMBL/GenBank/DDBJ databases">
        <authorList>
            <person name="Rey-Velasco X."/>
        </authorList>
    </citation>
    <scope>NUCLEOTIDE SEQUENCE [LARGE SCALE GENOMIC DNA]</scope>
    <source>
        <strain evidence="14 15">P050</strain>
    </source>
</reference>
<comment type="similarity">
    <text evidence="2">Belongs to the fatty acid desaturase type 1 family. AlkB subfamily.</text>
</comment>
<evidence type="ECO:0000256" key="12">
    <source>
        <dbReference type="SAM" id="Phobius"/>
    </source>
</evidence>
<dbReference type="Proteomes" id="UP001252186">
    <property type="component" value="Unassembled WGS sequence"/>
</dbReference>
<evidence type="ECO:0000256" key="10">
    <source>
        <dbReference type="ARBA" id="ARBA00023033"/>
    </source>
</evidence>
<evidence type="ECO:0000256" key="2">
    <source>
        <dbReference type="ARBA" id="ARBA00010823"/>
    </source>
</evidence>
<evidence type="ECO:0000256" key="5">
    <source>
        <dbReference type="ARBA" id="ARBA00022692"/>
    </source>
</evidence>
<sequence>MRKFKYFFIYILPLSAFVAFVSEGLFTFLPFILAFIIVPLLELSIKPDHSNLSKLEADIAKHSFHYRAIVYSMVPIQVGLLVLFLTTATNYFSTLEIAGRISSMGILCGIIGINVGHELGHNDSRLNQFLGELLLLTSLETHFLIYHNYGHHVEVATPNDPATARRDEWLYTFWFRSQIGSYSKAWQLQKKKLIIQKKAFISLENKMLWYTVSQLILCIVIFSTLGISILLQFIIAAIVGILLLETVNYIEHYGLLRKRKKSGRYELVNPTHSWNSNHIVGRILLFELSRHSDHHHRANKPYQILNSHKDSPQMVTGYPGMMFLALFPVIWIRVMNKKLPQ</sequence>
<dbReference type="InterPro" id="IPR005804">
    <property type="entry name" value="FA_desaturase_dom"/>
</dbReference>
<evidence type="ECO:0000256" key="8">
    <source>
        <dbReference type="ARBA" id="ARBA00023002"/>
    </source>
</evidence>
<gene>
    <name evidence="14" type="ORF">RM519_06050</name>
</gene>
<evidence type="ECO:0000256" key="3">
    <source>
        <dbReference type="ARBA" id="ARBA00022475"/>
    </source>
</evidence>
<evidence type="ECO:0000256" key="4">
    <source>
        <dbReference type="ARBA" id="ARBA00022519"/>
    </source>
</evidence>
<dbReference type="EMBL" id="JAVRHV010000002">
    <property type="protein sequence ID" value="MDT0552801.1"/>
    <property type="molecule type" value="Genomic_DNA"/>
</dbReference>
<keyword evidence="9" id="KW-0408">Iron</keyword>
<keyword evidence="6" id="KW-0479">Metal-binding</keyword>
<keyword evidence="4" id="KW-0997">Cell inner membrane</keyword>
<dbReference type="CDD" id="cd03512">
    <property type="entry name" value="Alkane-hydroxylase"/>
    <property type="match status" value="1"/>
</dbReference>
<keyword evidence="10" id="KW-0503">Monooxygenase</keyword>
<organism evidence="14 15">
    <name type="scientific">Urechidicola vernalis</name>
    <dbReference type="NCBI Taxonomy" id="3075600"/>
    <lineage>
        <taxon>Bacteria</taxon>
        <taxon>Pseudomonadati</taxon>
        <taxon>Bacteroidota</taxon>
        <taxon>Flavobacteriia</taxon>
        <taxon>Flavobacteriales</taxon>
        <taxon>Flavobacteriaceae</taxon>
        <taxon>Urechidicola</taxon>
    </lineage>
</organism>
<feature type="transmembrane region" description="Helical" evidence="12">
    <location>
        <begin position="7"/>
        <end position="22"/>
    </location>
</feature>
<comment type="caution">
    <text evidence="14">The sequence shown here is derived from an EMBL/GenBank/DDBJ whole genome shotgun (WGS) entry which is preliminary data.</text>
</comment>
<dbReference type="InterPro" id="IPR033885">
    <property type="entry name" value="AlkB/XylM"/>
</dbReference>